<keyword evidence="4" id="KW-1185">Reference proteome</keyword>
<dbReference type="CDD" id="cd00586">
    <property type="entry name" value="4HBT"/>
    <property type="match status" value="1"/>
</dbReference>
<organism evidence="3 4">
    <name type="scientific">Urechidicola croceus</name>
    <dbReference type="NCBI Taxonomy" id="1850246"/>
    <lineage>
        <taxon>Bacteria</taxon>
        <taxon>Pseudomonadati</taxon>
        <taxon>Bacteroidota</taxon>
        <taxon>Flavobacteriia</taxon>
        <taxon>Flavobacteriales</taxon>
        <taxon>Flavobacteriaceae</taxon>
        <taxon>Urechidicola</taxon>
    </lineage>
</organism>
<name>A0A1D8PBR7_9FLAO</name>
<dbReference type="Proteomes" id="UP000176050">
    <property type="component" value="Chromosome"/>
</dbReference>
<dbReference type="AlphaFoldDB" id="A0A1D8PBR7"/>
<protein>
    <submittedName>
        <fullName evidence="3">Thioesterase</fullName>
    </submittedName>
</protein>
<evidence type="ECO:0000313" key="4">
    <source>
        <dbReference type="Proteomes" id="UP000176050"/>
    </source>
</evidence>
<comment type="similarity">
    <text evidence="1">Belongs to the 4-hydroxybenzoyl-CoA thioesterase family.</text>
</comment>
<evidence type="ECO:0000256" key="2">
    <source>
        <dbReference type="ARBA" id="ARBA00022801"/>
    </source>
</evidence>
<dbReference type="GO" id="GO:0047617">
    <property type="term" value="F:fatty acyl-CoA hydrolase activity"/>
    <property type="evidence" value="ECO:0007669"/>
    <property type="project" value="TreeGrafter"/>
</dbReference>
<dbReference type="OrthoDB" id="9800856at2"/>
<dbReference type="InterPro" id="IPR050563">
    <property type="entry name" value="4-hydroxybenzoyl-CoA_TE"/>
</dbReference>
<dbReference type="NCBIfam" id="TIGR00051">
    <property type="entry name" value="YbgC/FadM family acyl-CoA thioesterase"/>
    <property type="match status" value="1"/>
</dbReference>
<evidence type="ECO:0000256" key="1">
    <source>
        <dbReference type="ARBA" id="ARBA00005953"/>
    </source>
</evidence>
<gene>
    <name evidence="3" type="ORF">LPB138_15195</name>
</gene>
<dbReference type="InterPro" id="IPR029069">
    <property type="entry name" value="HotDog_dom_sf"/>
</dbReference>
<dbReference type="STRING" id="1850246.LPB138_15195"/>
<dbReference type="PIRSF" id="PIRSF003230">
    <property type="entry name" value="YbgC"/>
    <property type="match status" value="1"/>
</dbReference>
<evidence type="ECO:0000313" key="3">
    <source>
        <dbReference type="EMBL" id="AOW21951.1"/>
    </source>
</evidence>
<keyword evidence="2" id="KW-0378">Hydrolase</keyword>
<dbReference type="Gene3D" id="3.10.129.10">
    <property type="entry name" value="Hotdog Thioesterase"/>
    <property type="match status" value="1"/>
</dbReference>
<dbReference type="EMBL" id="CP017478">
    <property type="protein sequence ID" value="AOW21951.1"/>
    <property type="molecule type" value="Genomic_DNA"/>
</dbReference>
<dbReference type="InterPro" id="IPR006684">
    <property type="entry name" value="YbgC/YbaW"/>
</dbReference>
<proteinExistence type="inferred from homology"/>
<accession>A0A1D8PBR7</accession>
<sequence>MLTHELKIRVRYGETDQMGYVYYGNYAEYFEMGRVEWLRHLGASYKSMENNGIMLPVLNLNVNYLKPAKYDDLLTLKTSLKKQPTVKIEFDFEIYNENKELLTTGYTSLVFIDMKKNKPTRCPQYLLDKINPLFL</sequence>
<dbReference type="RefSeq" id="WP_070238111.1">
    <property type="nucleotide sequence ID" value="NZ_CP017478.1"/>
</dbReference>
<dbReference type="PANTHER" id="PTHR31793:SF27">
    <property type="entry name" value="NOVEL THIOESTERASE SUPERFAMILY DOMAIN AND SAPOSIN A-TYPE DOMAIN CONTAINING PROTEIN (0610012H03RIK)"/>
    <property type="match status" value="1"/>
</dbReference>
<dbReference type="KEGG" id="lul:LPB138_15195"/>
<dbReference type="SUPFAM" id="SSF54637">
    <property type="entry name" value="Thioesterase/thiol ester dehydrase-isomerase"/>
    <property type="match status" value="1"/>
</dbReference>
<dbReference type="PANTHER" id="PTHR31793">
    <property type="entry name" value="4-HYDROXYBENZOYL-COA THIOESTERASE FAMILY MEMBER"/>
    <property type="match status" value="1"/>
</dbReference>
<reference evidence="3 4" key="1">
    <citation type="submission" date="2016-10" db="EMBL/GenBank/DDBJ databases">
        <title>Lutibacter sp. LPB0138, isolated from marine gastropod.</title>
        <authorList>
            <person name="Kim E."/>
            <person name="Yi H."/>
        </authorList>
    </citation>
    <scope>NUCLEOTIDE SEQUENCE [LARGE SCALE GENOMIC DNA]</scope>
    <source>
        <strain evidence="3 4">LPB0138</strain>
    </source>
</reference>
<dbReference type="Pfam" id="PF13279">
    <property type="entry name" value="4HBT_2"/>
    <property type="match status" value="1"/>
</dbReference>